<dbReference type="EMBL" id="ML996119">
    <property type="protein sequence ID" value="KAF2737087.1"/>
    <property type="molecule type" value="Genomic_DNA"/>
</dbReference>
<evidence type="ECO:0000313" key="9">
    <source>
        <dbReference type="EMBL" id="KAF2737087.1"/>
    </source>
</evidence>
<dbReference type="InterPro" id="IPR040501">
    <property type="entry name" value="TFA2_Winged_2"/>
</dbReference>
<evidence type="ECO:0000256" key="5">
    <source>
        <dbReference type="ARBA" id="ARBA00023242"/>
    </source>
</evidence>
<keyword evidence="10" id="KW-1185">Reference proteome</keyword>
<comment type="subcellular location">
    <subcellularLocation>
        <location evidence="1">Nucleus</location>
    </subcellularLocation>
</comment>
<dbReference type="OrthoDB" id="5323195at2759"/>
<comment type="caution">
    <text evidence="9">The sequence shown here is derived from an EMBL/GenBank/DDBJ whole genome shotgun (WGS) entry which is preliminary data.</text>
</comment>
<feature type="compositionally biased region" description="Low complexity" evidence="7">
    <location>
        <begin position="196"/>
        <end position="207"/>
    </location>
</feature>
<evidence type="ECO:0000313" key="10">
    <source>
        <dbReference type="Proteomes" id="UP000799444"/>
    </source>
</evidence>
<dbReference type="AlphaFoldDB" id="A0A9P4R0R5"/>
<name>A0A9P4R0R5_9PLEO</name>
<dbReference type="PANTHER" id="PTHR12716">
    <property type="entry name" value="TRANSCRIPTION INITIATION FACTOR IIE, BETA SUBUNIT"/>
    <property type="match status" value="1"/>
</dbReference>
<dbReference type="Pfam" id="PF02186">
    <property type="entry name" value="TFIIE_beta"/>
    <property type="match status" value="1"/>
</dbReference>
<dbReference type="Proteomes" id="UP000799444">
    <property type="component" value="Unassembled WGS sequence"/>
</dbReference>
<dbReference type="GO" id="GO:0006367">
    <property type="term" value="P:transcription initiation at RNA polymerase II promoter"/>
    <property type="evidence" value="ECO:0007669"/>
    <property type="project" value="InterPro"/>
</dbReference>
<evidence type="ECO:0000259" key="8">
    <source>
        <dbReference type="PROSITE" id="PS51351"/>
    </source>
</evidence>
<comment type="function">
    <text evidence="6">Recruits TFIIH to the initiation complex and stimulates the RNA polymerase II C-terminal domain kinase and DNA-dependent ATPase activities of TFIIH. Both TFIIH and TFIIE are required for promoter clearance by RNA polymerase.</text>
</comment>
<dbReference type="PIRSF" id="PIRSF016398">
    <property type="entry name" value="TFIIE-beta"/>
    <property type="match status" value="1"/>
</dbReference>
<keyword evidence="3" id="KW-0238">DNA-binding</keyword>
<evidence type="ECO:0000256" key="7">
    <source>
        <dbReference type="SAM" id="MobiDB-lite"/>
    </source>
</evidence>
<evidence type="ECO:0000256" key="6">
    <source>
        <dbReference type="ARBA" id="ARBA00025581"/>
    </source>
</evidence>
<dbReference type="GO" id="GO:0001097">
    <property type="term" value="F:TFIIH-class transcription factor complex binding"/>
    <property type="evidence" value="ECO:0007669"/>
    <property type="project" value="TreeGrafter"/>
</dbReference>
<evidence type="ECO:0000256" key="1">
    <source>
        <dbReference type="ARBA" id="ARBA00004123"/>
    </source>
</evidence>
<evidence type="ECO:0000256" key="2">
    <source>
        <dbReference type="ARBA" id="ARBA00023015"/>
    </source>
</evidence>
<protein>
    <recommendedName>
        <fullName evidence="8">TFIIE beta domain-containing protein</fullName>
    </recommendedName>
</protein>
<keyword evidence="2" id="KW-0805">Transcription regulation</keyword>
<reference evidence="9" key="1">
    <citation type="journal article" date="2020" name="Stud. Mycol.">
        <title>101 Dothideomycetes genomes: a test case for predicting lifestyles and emergence of pathogens.</title>
        <authorList>
            <person name="Haridas S."/>
            <person name="Albert R."/>
            <person name="Binder M."/>
            <person name="Bloem J."/>
            <person name="Labutti K."/>
            <person name="Salamov A."/>
            <person name="Andreopoulos B."/>
            <person name="Baker S."/>
            <person name="Barry K."/>
            <person name="Bills G."/>
            <person name="Bluhm B."/>
            <person name="Cannon C."/>
            <person name="Castanera R."/>
            <person name="Culley D."/>
            <person name="Daum C."/>
            <person name="Ezra D."/>
            <person name="Gonzalez J."/>
            <person name="Henrissat B."/>
            <person name="Kuo A."/>
            <person name="Liang C."/>
            <person name="Lipzen A."/>
            <person name="Lutzoni F."/>
            <person name="Magnuson J."/>
            <person name="Mondo S."/>
            <person name="Nolan M."/>
            <person name="Ohm R."/>
            <person name="Pangilinan J."/>
            <person name="Park H.-J."/>
            <person name="Ramirez L."/>
            <person name="Alfaro M."/>
            <person name="Sun H."/>
            <person name="Tritt A."/>
            <person name="Yoshinaga Y."/>
            <person name="Zwiers L.-H."/>
            <person name="Turgeon B."/>
            <person name="Goodwin S."/>
            <person name="Spatafora J."/>
            <person name="Crous P."/>
            <person name="Grigoriev I."/>
        </authorList>
    </citation>
    <scope>NUCLEOTIDE SEQUENCE</scope>
    <source>
        <strain evidence="9">CBS 125425</strain>
    </source>
</reference>
<feature type="compositionally biased region" description="Basic residues" evidence="7">
    <location>
        <begin position="210"/>
        <end position="221"/>
    </location>
</feature>
<dbReference type="GO" id="GO:0005673">
    <property type="term" value="C:transcription factor TFIIE complex"/>
    <property type="evidence" value="ECO:0007669"/>
    <property type="project" value="InterPro"/>
</dbReference>
<keyword evidence="4" id="KW-0804">Transcription</keyword>
<gene>
    <name evidence="9" type="ORF">EJ04DRAFT_510624</name>
</gene>
<accession>A0A9P4R0R5</accession>
<dbReference type="Pfam" id="PF18121">
    <property type="entry name" value="TFA2_Winged_2"/>
    <property type="match status" value="1"/>
</dbReference>
<evidence type="ECO:0000256" key="3">
    <source>
        <dbReference type="ARBA" id="ARBA00023125"/>
    </source>
</evidence>
<organism evidence="9 10">
    <name type="scientific">Polyplosphaeria fusca</name>
    <dbReference type="NCBI Taxonomy" id="682080"/>
    <lineage>
        <taxon>Eukaryota</taxon>
        <taxon>Fungi</taxon>
        <taxon>Dikarya</taxon>
        <taxon>Ascomycota</taxon>
        <taxon>Pezizomycotina</taxon>
        <taxon>Dothideomycetes</taxon>
        <taxon>Pleosporomycetidae</taxon>
        <taxon>Pleosporales</taxon>
        <taxon>Tetraplosphaeriaceae</taxon>
        <taxon>Polyplosphaeria</taxon>
    </lineage>
</organism>
<proteinExistence type="predicted"/>
<dbReference type="InterPro" id="IPR016656">
    <property type="entry name" value="TFIIE-bsu"/>
</dbReference>
<keyword evidence="5" id="KW-0539">Nucleus</keyword>
<feature type="region of interest" description="Disordered" evidence="7">
    <location>
        <begin position="196"/>
        <end position="240"/>
    </location>
</feature>
<feature type="domain" description="TFIIE beta" evidence="8">
    <location>
        <begin position="14"/>
        <end position="99"/>
    </location>
</feature>
<dbReference type="GO" id="GO:0003677">
    <property type="term" value="F:DNA binding"/>
    <property type="evidence" value="ECO:0007669"/>
    <property type="project" value="UniProtKB-KW"/>
</dbReference>
<dbReference type="PANTHER" id="PTHR12716:SF8">
    <property type="entry name" value="TRANSCRIPTION INITIATION FACTOR IIE SUBUNIT BETA"/>
    <property type="match status" value="1"/>
</dbReference>
<feature type="compositionally biased region" description="Basic and acidic residues" evidence="7">
    <location>
        <begin position="231"/>
        <end position="240"/>
    </location>
</feature>
<dbReference type="Pfam" id="PF22254">
    <property type="entry name" value="TFA2_E-tether"/>
    <property type="match status" value="1"/>
</dbReference>
<dbReference type="PROSITE" id="PS51351">
    <property type="entry name" value="TFIIE_BETA_C"/>
    <property type="match status" value="1"/>
</dbReference>
<dbReference type="InterPro" id="IPR054600">
    <property type="entry name" value="TFA2_E-tether"/>
</dbReference>
<sequence>MAANLKRKREDIVHSQPLDTGSGSHIYTQLTYSIDFLRQSPDEWYSLTDLFNHLNIINDPDINRTKSNLENLYKHPRTENIEYNYSTNKYRYRPKYNIRDADGLKHHLQNQKSAQGLPVRELKDGWQSVQGDLGKLEKSQEILVTRTKKDNQAKTVWLNDASLMHKMDEGFKADWHDTKLPNVEELRNTLLKAGLKPSSAPKEFAAAKPKEKKRKQARRGGKMTNTHMSHILKDYSERRK</sequence>
<dbReference type="InterPro" id="IPR003166">
    <property type="entry name" value="TFIIE_bsu_DNA-bd"/>
</dbReference>
<evidence type="ECO:0000256" key="4">
    <source>
        <dbReference type="ARBA" id="ARBA00023163"/>
    </source>
</evidence>